<evidence type="ECO:0000259" key="3">
    <source>
        <dbReference type="PROSITE" id="PS01186"/>
    </source>
</evidence>
<dbReference type="Proteomes" id="UP000001554">
    <property type="component" value="Chromosome 15"/>
</dbReference>
<reference evidence="4" key="1">
    <citation type="journal article" date="2020" name="Nat. Ecol. Evol.">
        <title>Deeply conserved synteny resolves early events in vertebrate evolution.</title>
        <authorList>
            <person name="Simakov O."/>
            <person name="Marletaz F."/>
            <person name="Yue J.X."/>
            <person name="O'Connell B."/>
            <person name="Jenkins J."/>
            <person name="Brandt A."/>
            <person name="Calef R."/>
            <person name="Tung C.H."/>
            <person name="Huang T.K."/>
            <person name="Schmutz J."/>
            <person name="Satoh N."/>
            <person name="Yu J.K."/>
            <person name="Putnam N.H."/>
            <person name="Green R.E."/>
            <person name="Rokhsar D.S."/>
        </authorList>
    </citation>
    <scope>NUCLEOTIDE SEQUENCE [LARGE SCALE GENOMIC DNA]</scope>
    <source>
        <strain evidence="4">S238N-H82</strain>
    </source>
</reference>
<accession>A0A9J7NCE3</accession>
<dbReference type="GeneID" id="118431584"/>
<dbReference type="KEGG" id="bfo:118431584"/>
<keyword evidence="1" id="KW-1015">Disulfide bond</keyword>
<keyword evidence="4" id="KW-1185">Reference proteome</keyword>
<dbReference type="PROSITE" id="PS01186">
    <property type="entry name" value="EGF_2"/>
    <property type="match status" value="1"/>
</dbReference>
<evidence type="ECO:0000259" key="2">
    <source>
        <dbReference type="PROSITE" id="PS00022"/>
    </source>
</evidence>
<dbReference type="RefSeq" id="XP_035698719.1">
    <property type="nucleotide sequence ID" value="XM_035842826.1"/>
</dbReference>
<dbReference type="PROSITE" id="PS01187">
    <property type="entry name" value="EGF_CA"/>
    <property type="match status" value="1"/>
</dbReference>
<dbReference type="InterPro" id="IPR018097">
    <property type="entry name" value="EGF_Ca-bd_CS"/>
</dbReference>
<evidence type="ECO:0000313" key="5">
    <source>
        <dbReference type="RefSeq" id="XP_035698719.1"/>
    </source>
</evidence>
<name>A0A9J7NCE3_BRAFL</name>
<dbReference type="GO" id="GO:0005509">
    <property type="term" value="F:calcium ion binding"/>
    <property type="evidence" value="ECO:0007669"/>
    <property type="project" value="InterPro"/>
</dbReference>
<evidence type="ECO:0000256" key="1">
    <source>
        <dbReference type="ARBA" id="ARBA00023157"/>
    </source>
</evidence>
<dbReference type="InterPro" id="IPR000742">
    <property type="entry name" value="EGF"/>
</dbReference>
<dbReference type="PROSITE" id="PS00022">
    <property type="entry name" value="EGF_1"/>
    <property type="match status" value="1"/>
</dbReference>
<dbReference type="OrthoDB" id="6141295at2759"/>
<dbReference type="AlphaFoldDB" id="A0A9J7NCE3"/>
<reference evidence="5" key="2">
    <citation type="submission" date="2025-08" db="UniProtKB">
        <authorList>
            <consortium name="RefSeq"/>
        </authorList>
    </citation>
    <scope>IDENTIFICATION</scope>
    <source>
        <strain evidence="5">S238N-H82</strain>
        <tissue evidence="5">Testes</tissue>
    </source>
</reference>
<proteinExistence type="predicted"/>
<evidence type="ECO:0000313" key="4">
    <source>
        <dbReference type="Proteomes" id="UP000001554"/>
    </source>
</evidence>
<feature type="domain" description="EGF-like" evidence="2 3">
    <location>
        <begin position="113"/>
        <end position="124"/>
    </location>
</feature>
<protein>
    <submittedName>
        <fullName evidence="5">Protein kinase C-binding protein NELL2-like</fullName>
    </submittedName>
</protein>
<organism evidence="4 5">
    <name type="scientific">Branchiostoma floridae</name>
    <name type="common">Florida lancelet</name>
    <name type="synonym">Amphioxus</name>
    <dbReference type="NCBI Taxonomy" id="7739"/>
    <lineage>
        <taxon>Eukaryota</taxon>
        <taxon>Metazoa</taxon>
        <taxon>Chordata</taxon>
        <taxon>Cephalochordata</taxon>
        <taxon>Leptocardii</taxon>
        <taxon>Amphioxiformes</taxon>
        <taxon>Branchiostomatidae</taxon>
        <taxon>Branchiostoma</taxon>
    </lineage>
</organism>
<sequence>MLIVDHTGGCVTVNINECLGNKGCREDQYCVNRHCGYSCPACTAIANCERLICTTASNHQCNRCNFDRGGQVKAYQQVSSGGYPNRVCEQRCSWRPDSNFCYPGRCPTTPSSCTCAPGFGGNNCLTISSQSTIMHCLAKLQRVVNYTERDTLEADCGAVTAPSTVYVGRHNAYNRLQVTWDSSWIGPTAADWPRHQRLQIDVQKLDL</sequence>
<gene>
    <name evidence="5" type="primary">LOC118431584</name>
</gene>